<comment type="caution">
    <text evidence="3">The sequence shown here is derived from an EMBL/GenBank/DDBJ whole genome shotgun (WGS) entry which is preliminary data.</text>
</comment>
<dbReference type="InterPro" id="IPR043136">
    <property type="entry name" value="B30.2/SPRY_sf"/>
</dbReference>
<keyword evidence="1" id="KW-0472">Membrane</keyword>
<dbReference type="CDD" id="cd13733">
    <property type="entry name" value="SPRY_PRY_C-I_1"/>
    <property type="match status" value="1"/>
</dbReference>
<dbReference type="Gene3D" id="2.60.120.920">
    <property type="match status" value="1"/>
</dbReference>
<dbReference type="SUPFAM" id="SSF49899">
    <property type="entry name" value="Concanavalin A-like lectins/glucanases"/>
    <property type="match status" value="1"/>
</dbReference>
<name>A0ABD1IV67_9TELE</name>
<dbReference type="PANTHER" id="PTHR24103">
    <property type="entry name" value="E3 UBIQUITIN-PROTEIN LIGASE TRIM"/>
    <property type="match status" value="1"/>
</dbReference>
<proteinExistence type="predicted"/>
<reference evidence="3 4" key="1">
    <citation type="submission" date="2024-09" db="EMBL/GenBank/DDBJ databases">
        <title>A chromosome-level genome assembly of Gray's grenadier anchovy, Coilia grayii.</title>
        <authorList>
            <person name="Fu Z."/>
        </authorList>
    </citation>
    <scope>NUCLEOTIDE SEQUENCE [LARGE SCALE GENOMIC DNA]</scope>
    <source>
        <strain evidence="3">G4</strain>
        <tissue evidence="3">Muscle</tissue>
    </source>
</reference>
<evidence type="ECO:0000313" key="3">
    <source>
        <dbReference type="EMBL" id="KAL2078857.1"/>
    </source>
</evidence>
<dbReference type="FunFam" id="2.60.120.920:FF:000004">
    <property type="entry name" value="Butyrophilin subfamily 1 member A1"/>
    <property type="match status" value="1"/>
</dbReference>
<dbReference type="AlphaFoldDB" id="A0ABD1IV67"/>
<keyword evidence="4" id="KW-1185">Reference proteome</keyword>
<feature type="transmembrane region" description="Helical" evidence="1">
    <location>
        <begin position="50"/>
        <end position="71"/>
    </location>
</feature>
<keyword evidence="1" id="KW-0812">Transmembrane</keyword>
<gene>
    <name evidence="3" type="ORF">ACEWY4_024601</name>
</gene>
<dbReference type="InterPro" id="IPR006574">
    <property type="entry name" value="PRY"/>
</dbReference>
<dbReference type="InterPro" id="IPR003879">
    <property type="entry name" value="Butyrophylin_SPRY"/>
</dbReference>
<dbReference type="SMART" id="SM00449">
    <property type="entry name" value="SPRY"/>
    <property type="match status" value="1"/>
</dbReference>
<dbReference type="Pfam" id="PF00622">
    <property type="entry name" value="SPRY"/>
    <property type="match status" value="1"/>
</dbReference>
<keyword evidence="1" id="KW-1133">Transmembrane helix</keyword>
<evidence type="ECO:0000259" key="2">
    <source>
        <dbReference type="PROSITE" id="PS50188"/>
    </source>
</evidence>
<accession>A0ABD1IV67</accession>
<dbReference type="PROSITE" id="PS50188">
    <property type="entry name" value="B302_SPRY"/>
    <property type="match status" value="1"/>
</dbReference>
<dbReference type="InterPro" id="IPR013320">
    <property type="entry name" value="ConA-like_dom_sf"/>
</dbReference>
<dbReference type="InterPro" id="IPR003877">
    <property type="entry name" value="SPRY_dom"/>
</dbReference>
<feature type="domain" description="B30.2/SPRY" evidence="2">
    <location>
        <begin position="78"/>
        <end position="275"/>
    </location>
</feature>
<protein>
    <recommendedName>
        <fullName evidence="2">B30.2/SPRY domain-containing protein</fullName>
    </recommendedName>
</protein>
<dbReference type="PRINTS" id="PR01407">
    <property type="entry name" value="BUTYPHLNCDUF"/>
</dbReference>
<dbReference type="SMART" id="SM00589">
    <property type="entry name" value="PRY"/>
    <property type="match status" value="1"/>
</dbReference>
<evidence type="ECO:0000256" key="1">
    <source>
        <dbReference type="SAM" id="Phobius"/>
    </source>
</evidence>
<dbReference type="InterPro" id="IPR001870">
    <property type="entry name" value="B30.2/SPRY"/>
</dbReference>
<dbReference type="EMBL" id="JBHFQA010000022">
    <property type="protein sequence ID" value="KAL2078857.1"/>
    <property type="molecule type" value="Genomic_DNA"/>
</dbReference>
<dbReference type="Proteomes" id="UP001591681">
    <property type="component" value="Unassembled WGS sequence"/>
</dbReference>
<dbReference type="InterPro" id="IPR050143">
    <property type="entry name" value="TRIM/RBCC"/>
</dbReference>
<organism evidence="3 4">
    <name type="scientific">Coilia grayii</name>
    <name type="common">Gray's grenadier anchovy</name>
    <dbReference type="NCBI Taxonomy" id="363190"/>
    <lineage>
        <taxon>Eukaryota</taxon>
        <taxon>Metazoa</taxon>
        <taxon>Chordata</taxon>
        <taxon>Craniata</taxon>
        <taxon>Vertebrata</taxon>
        <taxon>Euteleostomi</taxon>
        <taxon>Actinopterygii</taxon>
        <taxon>Neopterygii</taxon>
        <taxon>Teleostei</taxon>
        <taxon>Clupei</taxon>
        <taxon>Clupeiformes</taxon>
        <taxon>Clupeoidei</taxon>
        <taxon>Engraulidae</taxon>
        <taxon>Coilinae</taxon>
        <taxon>Coilia</taxon>
    </lineage>
</organism>
<dbReference type="Pfam" id="PF13765">
    <property type="entry name" value="PRY"/>
    <property type="match status" value="1"/>
</dbReference>
<evidence type="ECO:0000313" key="4">
    <source>
        <dbReference type="Proteomes" id="UP001591681"/>
    </source>
</evidence>
<sequence length="279" mass="31570">MDDSVYDCPDAHEELKPRMDTGEDIYANVTVYRRPLQDSPVVQKSGRLKLAVVCLALLCAVLLAATIGMGVTSTSERAALQNQICNLERTIKLYRVNISLDRDTAHPLLLVSPDLKQVRRSQTKQNYTESPKRFVDTIAVLGAEGFSSGKFYYEVQVSGKISWTLGVVRESITRNGSFLLKPSDGFWGIWLRYSRGNKIYESTRKYIDVEHEPETVGVFVDYKAGNVSFYDADTWKELCSYRGADFREKIYPYFNPYSVFGGKNSAPLIIQTPNLCQKQ</sequence>